<name>A0AAW2WVY6_9LAMI</name>
<reference evidence="1" key="1">
    <citation type="submission" date="2020-06" db="EMBL/GenBank/DDBJ databases">
        <authorList>
            <person name="Li T."/>
            <person name="Hu X."/>
            <person name="Zhang T."/>
            <person name="Song X."/>
            <person name="Zhang H."/>
            <person name="Dai N."/>
            <person name="Sheng W."/>
            <person name="Hou X."/>
            <person name="Wei L."/>
        </authorList>
    </citation>
    <scope>NUCLEOTIDE SEQUENCE</scope>
    <source>
        <strain evidence="1">KEN1</strain>
        <tissue evidence="1">Leaf</tissue>
    </source>
</reference>
<comment type="caution">
    <text evidence="1">The sequence shown here is derived from an EMBL/GenBank/DDBJ whole genome shotgun (WGS) entry which is preliminary data.</text>
</comment>
<evidence type="ECO:0000313" key="1">
    <source>
        <dbReference type="EMBL" id="KAL0445431.1"/>
    </source>
</evidence>
<protein>
    <submittedName>
        <fullName evidence="1">Uncharacterized protein</fullName>
    </submittedName>
</protein>
<dbReference type="EMBL" id="JACGWN010000007">
    <property type="protein sequence ID" value="KAL0445431.1"/>
    <property type="molecule type" value="Genomic_DNA"/>
</dbReference>
<gene>
    <name evidence="1" type="ORF">Slati_2265800</name>
</gene>
<sequence length="122" mass="13069">MQQGCILESGQMFLWIGGTIKFYYGWGRQFTSNSSTITSSVKGTPACSSAGAPSPGAGHHAIPFGEIPVGLAIEVVRLLPGQGVVWQVLDCMQACLVSPRWDQLVQERPLRVALSPRQGQGL</sequence>
<reference evidence="1" key="2">
    <citation type="journal article" date="2024" name="Plant">
        <title>Genomic evolution and insights into agronomic trait innovations of Sesamum species.</title>
        <authorList>
            <person name="Miao H."/>
            <person name="Wang L."/>
            <person name="Qu L."/>
            <person name="Liu H."/>
            <person name="Sun Y."/>
            <person name="Le M."/>
            <person name="Wang Q."/>
            <person name="Wei S."/>
            <person name="Zheng Y."/>
            <person name="Lin W."/>
            <person name="Duan Y."/>
            <person name="Cao H."/>
            <person name="Xiong S."/>
            <person name="Wang X."/>
            <person name="Wei L."/>
            <person name="Li C."/>
            <person name="Ma Q."/>
            <person name="Ju M."/>
            <person name="Zhao R."/>
            <person name="Li G."/>
            <person name="Mu C."/>
            <person name="Tian Q."/>
            <person name="Mei H."/>
            <person name="Zhang T."/>
            <person name="Gao T."/>
            <person name="Zhang H."/>
        </authorList>
    </citation>
    <scope>NUCLEOTIDE SEQUENCE</scope>
    <source>
        <strain evidence="1">KEN1</strain>
    </source>
</reference>
<accession>A0AAW2WVY6</accession>
<organism evidence="1">
    <name type="scientific">Sesamum latifolium</name>
    <dbReference type="NCBI Taxonomy" id="2727402"/>
    <lineage>
        <taxon>Eukaryota</taxon>
        <taxon>Viridiplantae</taxon>
        <taxon>Streptophyta</taxon>
        <taxon>Embryophyta</taxon>
        <taxon>Tracheophyta</taxon>
        <taxon>Spermatophyta</taxon>
        <taxon>Magnoliopsida</taxon>
        <taxon>eudicotyledons</taxon>
        <taxon>Gunneridae</taxon>
        <taxon>Pentapetalae</taxon>
        <taxon>asterids</taxon>
        <taxon>lamiids</taxon>
        <taxon>Lamiales</taxon>
        <taxon>Pedaliaceae</taxon>
        <taxon>Sesamum</taxon>
    </lineage>
</organism>
<proteinExistence type="predicted"/>
<dbReference type="AlphaFoldDB" id="A0AAW2WVY6"/>